<dbReference type="Gene3D" id="3.40.50.2300">
    <property type="match status" value="2"/>
</dbReference>
<dbReference type="PANTHER" id="PTHR43547:SF2">
    <property type="entry name" value="HYBRID SIGNAL TRANSDUCTION HISTIDINE KINASE C"/>
    <property type="match status" value="1"/>
</dbReference>
<dbReference type="PATRIC" id="fig|1440763.5.peg.1786"/>
<proteinExistence type="predicted"/>
<dbReference type="SUPFAM" id="SSF55874">
    <property type="entry name" value="ATPase domain of HSP90 chaperone/DNA topoisomerase II/histidine kinase"/>
    <property type="match status" value="1"/>
</dbReference>
<dbReference type="SMART" id="SM00388">
    <property type="entry name" value="HisKA"/>
    <property type="match status" value="1"/>
</dbReference>
<dbReference type="PRINTS" id="PR00344">
    <property type="entry name" value="BCTRLSENSOR"/>
</dbReference>
<dbReference type="KEGG" id="lrz:BJI69_19215"/>
<dbReference type="Pfam" id="PF02518">
    <property type="entry name" value="HATPase_c"/>
    <property type="match status" value="1"/>
</dbReference>
<dbReference type="Gene3D" id="3.30.565.10">
    <property type="entry name" value="Histidine kinase-like ATPase, C-terminal domain"/>
    <property type="match status" value="1"/>
</dbReference>
<dbReference type="SUPFAM" id="SSF52172">
    <property type="entry name" value="CheY-like"/>
    <property type="match status" value="2"/>
</dbReference>
<name>A0A0G9HCM1_9GAMM</name>
<dbReference type="GO" id="GO:0000155">
    <property type="term" value="F:phosphorelay sensor kinase activity"/>
    <property type="evidence" value="ECO:0007669"/>
    <property type="project" value="InterPro"/>
</dbReference>
<evidence type="ECO:0000256" key="5">
    <source>
        <dbReference type="ARBA" id="ARBA00022777"/>
    </source>
</evidence>
<dbReference type="EC" id="2.7.13.3" evidence="2"/>
<evidence type="ECO:0000256" key="4">
    <source>
        <dbReference type="ARBA" id="ARBA00022679"/>
    </source>
</evidence>
<reference evidence="7" key="1">
    <citation type="submission" date="2016-09" db="EMBL/GenBank/DDBJ databases">
        <authorList>
            <person name="Lysoe E."/>
        </authorList>
    </citation>
    <scope>NUCLEOTIDE SEQUENCE [LARGE SCALE GENOMIC DNA]</scope>
    <source>
        <strain evidence="7">LJ96T</strain>
    </source>
</reference>
<dbReference type="InterPro" id="IPR003594">
    <property type="entry name" value="HATPase_dom"/>
</dbReference>
<dbReference type="Gene3D" id="1.10.287.130">
    <property type="match status" value="1"/>
</dbReference>
<sequence length="521" mass="57353">MSPVHFLLVDDLEDNLVALEALLRRDDLVLLKARSGEEALELLLVHDVALGLLDVQMPGMDGFELAELMRGNERTRNVPIIFLTASNTDNHRKFRGYEAGAVDFIQKPVEWDILRSKTKVFFDLHRQKQQIAAQRDELEAYAETLTRSDRYKDQFLAILAHELRNPLTPLRMGLDVLRGQPTPERTTQIHGVMDRQLVHLVRLVDDLLDVSRVSQGKVVLKREKVEIADIVQAALEASQPFVEGGNHTLRVTVAPHALWVSGDKTRLTQVVGNLLNNAAKYTPSGGTLTLNAYRDEQDVVIAVSDNGMGIPLSMQSNIFELFTQVGEHLTRSQGGLGIGLALVKQLVSMHEGSIAVSSDGENLGSTFTVRLPLLVAHDDEVSSRTAGAVAPNGQALRILVIDDNADIAETIGWLLSDMGHMHRLVLDGRTALDAARDFEPDVVLLDIGMPTIDGYAVCRAFREDPGLRFLPIIAQTGWGQEADKAATARAGFDYHLVKPVGYGELQQALAFVTQLERAQVG</sequence>
<dbReference type="InterPro" id="IPR001789">
    <property type="entry name" value="Sig_transdc_resp-reg_receiver"/>
</dbReference>
<dbReference type="Proteomes" id="UP000182987">
    <property type="component" value="Chromosome"/>
</dbReference>
<keyword evidence="5 6" id="KW-0418">Kinase</keyword>
<dbReference type="InterPro" id="IPR005467">
    <property type="entry name" value="His_kinase_dom"/>
</dbReference>
<evidence type="ECO:0000313" key="7">
    <source>
        <dbReference type="Proteomes" id="UP000182987"/>
    </source>
</evidence>
<keyword evidence="3" id="KW-0597">Phosphoprotein</keyword>
<dbReference type="PROSITE" id="PS50110">
    <property type="entry name" value="RESPONSE_REGULATORY"/>
    <property type="match status" value="2"/>
</dbReference>
<keyword evidence="7" id="KW-1185">Reference proteome</keyword>
<dbReference type="EMBL" id="CP017480">
    <property type="protein sequence ID" value="APG06645.1"/>
    <property type="molecule type" value="Genomic_DNA"/>
</dbReference>
<dbReference type="SMART" id="SM00387">
    <property type="entry name" value="HATPase_c"/>
    <property type="match status" value="1"/>
</dbReference>
<dbReference type="STRING" id="1440763.BJI69_19215"/>
<dbReference type="SMART" id="SM00448">
    <property type="entry name" value="REC"/>
    <property type="match status" value="2"/>
</dbReference>
<dbReference type="FunFam" id="3.30.565.10:FF:000006">
    <property type="entry name" value="Sensor histidine kinase WalK"/>
    <property type="match status" value="1"/>
</dbReference>
<dbReference type="AlphaFoldDB" id="A0A0G9HCM1"/>
<evidence type="ECO:0000256" key="2">
    <source>
        <dbReference type="ARBA" id="ARBA00012438"/>
    </source>
</evidence>
<dbReference type="InterPro" id="IPR004358">
    <property type="entry name" value="Sig_transdc_His_kin-like_C"/>
</dbReference>
<dbReference type="InterPro" id="IPR003661">
    <property type="entry name" value="HisK_dim/P_dom"/>
</dbReference>
<accession>A0A0G9HCM1</accession>
<dbReference type="CDD" id="cd17580">
    <property type="entry name" value="REC_2_DhkD-like"/>
    <property type="match status" value="1"/>
</dbReference>
<dbReference type="Pfam" id="PF00072">
    <property type="entry name" value="Response_reg"/>
    <property type="match status" value="2"/>
</dbReference>
<dbReference type="Pfam" id="PF00512">
    <property type="entry name" value="HisKA"/>
    <property type="match status" value="1"/>
</dbReference>
<dbReference type="CDD" id="cd00082">
    <property type="entry name" value="HisKA"/>
    <property type="match status" value="1"/>
</dbReference>
<comment type="catalytic activity">
    <reaction evidence="1">
        <text>ATP + protein L-histidine = ADP + protein N-phospho-L-histidine.</text>
        <dbReference type="EC" id="2.7.13.3"/>
    </reaction>
</comment>
<dbReference type="GO" id="GO:0005886">
    <property type="term" value="C:plasma membrane"/>
    <property type="evidence" value="ECO:0007669"/>
    <property type="project" value="UniProtKB-ARBA"/>
</dbReference>
<dbReference type="InterPro" id="IPR011006">
    <property type="entry name" value="CheY-like_superfamily"/>
</dbReference>
<evidence type="ECO:0000313" key="6">
    <source>
        <dbReference type="EMBL" id="APG06645.1"/>
    </source>
</evidence>
<evidence type="ECO:0000256" key="1">
    <source>
        <dbReference type="ARBA" id="ARBA00000085"/>
    </source>
</evidence>
<dbReference type="OrthoDB" id="9768069at2"/>
<evidence type="ECO:0000256" key="3">
    <source>
        <dbReference type="ARBA" id="ARBA00022553"/>
    </source>
</evidence>
<keyword evidence="4" id="KW-0808">Transferase</keyword>
<protein>
    <recommendedName>
        <fullName evidence="2">histidine kinase</fullName>
        <ecNumber evidence="2">2.7.13.3</ecNumber>
    </recommendedName>
</protein>
<dbReference type="PROSITE" id="PS50109">
    <property type="entry name" value="HIS_KIN"/>
    <property type="match status" value="1"/>
</dbReference>
<gene>
    <name evidence="6" type="ORF">BJI69_19215</name>
</gene>
<dbReference type="InterPro" id="IPR036890">
    <property type="entry name" value="HATPase_C_sf"/>
</dbReference>
<dbReference type="PANTHER" id="PTHR43547">
    <property type="entry name" value="TWO-COMPONENT HISTIDINE KINASE"/>
    <property type="match status" value="1"/>
</dbReference>
<organism evidence="6 7">
    <name type="scientific">Luteibacter rhizovicinus DSM 16549</name>
    <dbReference type="NCBI Taxonomy" id="1440763"/>
    <lineage>
        <taxon>Bacteria</taxon>
        <taxon>Pseudomonadati</taxon>
        <taxon>Pseudomonadota</taxon>
        <taxon>Gammaproteobacteria</taxon>
        <taxon>Lysobacterales</taxon>
        <taxon>Rhodanobacteraceae</taxon>
        <taxon>Luteibacter</taxon>
    </lineage>
</organism>